<dbReference type="PANTHER" id="PTHR10947">
    <property type="entry name" value="PHENYLALANYL-TRNA SYNTHETASE BETA CHAIN AND LEUCINE-RICH REPEAT-CONTAINING PROTEIN 47"/>
    <property type="match status" value="1"/>
</dbReference>
<gene>
    <name evidence="12 14" type="primary">pheT</name>
    <name evidence="14" type="ORF">Mpt1_c04900</name>
</gene>
<evidence type="ECO:0000259" key="13">
    <source>
        <dbReference type="PROSITE" id="PS51483"/>
    </source>
</evidence>
<dbReference type="SMART" id="SM00873">
    <property type="entry name" value="B3_4"/>
    <property type="match status" value="1"/>
</dbReference>
<evidence type="ECO:0000256" key="3">
    <source>
        <dbReference type="ARBA" id="ARBA00007438"/>
    </source>
</evidence>
<dbReference type="Gene3D" id="3.30.56.10">
    <property type="match status" value="2"/>
</dbReference>
<comment type="subunit">
    <text evidence="12">Tetramer of two alpha and two beta subunits.</text>
</comment>
<dbReference type="SUPFAM" id="SSF55681">
    <property type="entry name" value="Class II aaRS and biotin synthetases"/>
    <property type="match status" value="1"/>
</dbReference>
<dbReference type="HAMAP" id="MF_00284">
    <property type="entry name" value="Phe_tRNA_synth_beta2"/>
    <property type="match status" value="1"/>
</dbReference>
<dbReference type="GO" id="GO:0009328">
    <property type="term" value="C:phenylalanine-tRNA ligase complex"/>
    <property type="evidence" value="ECO:0007669"/>
    <property type="project" value="TreeGrafter"/>
</dbReference>
<evidence type="ECO:0000256" key="9">
    <source>
        <dbReference type="ARBA" id="ARBA00022842"/>
    </source>
</evidence>
<feature type="binding site" evidence="12">
    <location>
        <position position="327"/>
    </location>
    <ligand>
        <name>Mg(2+)</name>
        <dbReference type="ChEBI" id="CHEBI:18420"/>
        <note>shared with alpha subunit</note>
    </ligand>
</feature>
<comment type="subcellular location">
    <subcellularLocation>
        <location evidence="2 12">Cytoplasm</location>
    </subcellularLocation>
</comment>
<keyword evidence="7 12" id="KW-0547">Nucleotide-binding</keyword>
<dbReference type="STRING" id="1577791.Mpt1_c04900"/>
<dbReference type="InterPro" id="IPR045864">
    <property type="entry name" value="aa-tRNA-synth_II/BPL/LPL"/>
</dbReference>
<evidence type="ECO:0000256" key="6">
    <source>
        <dbReference type="ARBA" id="ARBA00022723"/>
    </source>
</evidence>
<dbReference type="InterPro" id="IPR045060">
    <property type="entry name" value="Phe-tRNA-ligase_IIc_bsu"/>
</dbReference>
<dbReference type="Proteomes" id="UP000030787">
    <property type="component" value="Chromosome"/>
</dbReference>
<dbReference type="Pfam" id="PF03484">
    <property type="entry name" value="B5"/>
    <property type="match status" value="1"/>
</dbReference>
<dbReference type="InterPro" id="IPR022918">
    <property type="entry name" value="Phe_tRNA_ligase_beta2_arc"/>
</dbReference>
<dbReference type="EMBL" id="CP010070">
    <property type="protein sequence ID" value="AIZ56382.1"/>
    <property type="molecule type" value="Genomic_DNA"/>
</dbReference>
<dbReference type="GO" id="GO:0005524">
    <property type="term" value="F:ATP binding"/>
    <property type="evidence" value="ECO:0007669"/>
    <property type="project" value="UniProtKB-UniRule"/>
</dbReference>
<comment type="cofactor">
    <cofactor evidence="1 12">
        <name>Mg(2+)</name>
        <dbReference type="ChEBI" id="CHEBI:18420"/>
    </cofactor>
</comment>
<dbReference type="SUPFAM" id="SSF46955">
    <property type="entry name" value="Putative DNA-binding domain"/>
    <property type="match status" value="2"/>
</dbReference>
<comment type="similarity">
    <text evidence="3 12">Belongs to the phenylalanyl-tRNA synthetase beta subunit family. Type 2 subfamily.</text>
</comment>
<dbReference type="GO" id="GO:0006432">
    <property type="term" value="P:phenylalanyl-tRNA aminoacylation"/>
    <property type="evidence" value="ECO:0007669"/>
    <property type="project" value="UniProtKB-UniRule"/>
</dbReference>
<dbReference type="InterPro" id="IPR005146">
    <property type="entry name" value="B3/B4_tRNA-bd"/>
</dbReference>
<feature type="binding site" evidence="12">
    <location>
        <position position="337"/>
    </location>
    <ligand>
        <name>Mg(2+)</name>
        <dbReference type="ChEBI" id="CHEBI:18420"/>
        <note>shared with alpha subunit</note>
    </ligand>
</feature>
<dbReference type="GO" id="GO:0003723">
    <property type="term" value="F:RNA binding"/>
    <property type="evidence" value="ECO:0007669"/>
    <property type="project" value="InterPro"/>
</dbReference>
<sequence length="551" mass="61257">MPVINFKYSDLCDLIGKKVSEEILVEKIPLIGADMHHIEGFTEDLSVEFFPDRPDLFSVEGLARALRAFLDIEPGLKKYKVSGSDCIVTVDESVRDVRPCFACAIVKGLNVTDDLIRSMMELQEKLHMTIGRKRNKIAIGLHDMDKVRPPFVYTAVRPSEVSFVPLNGTEKMDLNEILRTLDKGKDYAHLLLGKERYPIILDKNNDVLSFPPIINGALTTVTTRTKNIFIDVTGNDQKAVKGALDIVATALAERGGKIHSVKLINGSSEYSPVLTETEVTISVSECNKFLGLGLSGKEMKKAIERMGVSASVKGDNIKVSIPPTRLDMMHKVDVFEDVAIGYGFEKFGGPYISQQTSGKLDSNSSFSDKMRTVMIGLGFTEVTTLTLSNPKDEFERSGLPEKVSTSVKNPITEDHTCLRSYLMPSLMRILRHNKHRDLPQKIFEIGFVSDSHITTPHLCGMVAASRTSFTEIKSITEAVAREMGIEYKVSPCAYRTFIDGRGAFIFSKGENIGFFGELSPKVITDYEMTHPVMMFEIDVSKVIDEKAGRLF</sequence>
<keyword evidence="11 12" id="KW-0030">Aminoacyl-tRNA synthetase</keyword>
<evidence type="ECO:0000256" key="7">
    <source>
        <dbReference type="ARBA" id="ARBA00022741"/>
    </source>
</evidence>
<evidence type="ECO:0000313" key="14">
    <source>
        <dbReference type="EMBL" id="AIZ56382.1"/>
    </source>
</evidence>
<feature type="binding site" evidence="12">
    <location>
        <position position="333"/>
    </location>
    <ligand>
        <name>Mg(2+)</name>
        <dbReference type="ChEBI" id="CHEBI:18420"/>
        <note>shared with alpha subunit</note>
    </ligand>
</feature>
<dbReference type="GO" id="GO:0004826">
    <property type="term" value="F:phenylalanine-tRNA ligase activity"/>
    <property type="evidence" value="ECO:0007669"/>
    <property type="project" value="UniProtKB-UniRule"/>
</dbReference>
<proteinExistence type="inferred from homology"/>
<comment type="catalytic activity">
    <reaction evidence="12">
        <text>tRNA(Phe) + L-phenylalanine + ATP = L-phenylalanyl-tRNA(Phe) + AMP + diphosphate + H(+)</text>
        <dbReference type="Rhea" id="RHEA:19413"/>
        <dbReference type="Rhea" id="RHEA-COMP:9668"/>
        <dbReference type="Rhea" id="RHEA-COMP:9699"/>
        <dbReference type="ChEBI" id="CHEBI:15378"/>
        <dbReference type="ChEBI" id="CHEBI:30616"/>
        <dbReference type="ChEBI" id="CHEBI:33019"/>
        <dbReference type="ChEBI" id="CHEBI:58095"/>
        <dbReference type="ChEBI" id="CHEBI:78442"/>
        <dbReference type="ChEBI" id="CHEBI:78531"/>
        <dbReference type="ChEBI" id="CHEBI:456215"/>
        <dbReference type="EC" id="6.1.1.20"/>
    </reaction>
</comment>
<dbReference type="AlphaFoldDB" id="A0A0A7LDH9"/>
<dbReference type="NCBIfam" id="TIGR00471">
    <property type="entry name" value="pheT_arch"/>
    <property type="match status" value="1"/>
</dbReference>
<evidence type="ECO:0000256" key="1">
    <source>
        <dbReference type="ARBA" id="ARBA00001946"/>
    </source>
</evidence>
<dbReference type="PROSITE" id="PS51483">
    <property type="entry name" value="B5"/>
    <property type="match status" value="1"/>
</dbReference>
<dbReference type="SMART" id="SM00874">
    <property type="entry name" value="B5"/>
    <property type="match status" value="1"/>
</dbReference>
<evidence type="ECO:0000256" key="4">
    <source>
        <dbReference type="ARBA" id="ARBA00022490"/>
    </source>
</evidence>
<dbReference type="FunFam" id="3.50.40.10:FF:000003">
    <property type="entry name" value="Phenylalanine--tRNA ligase beta subunit"/>
    <property type="match status" value="1"/>
</dbReference>
<dbReference type="InterPro" id="IPR004531">
    <property type="entry name" value="Phe-tRNA-synth_IIc_bsu_arc_euk"/>
</dbReference>
<dbReference type="CDD" id="cd00769">
    <property type="entry name" value="PheRS_beta_core"/>
    <property type="match status" value="1"/>
</dbReference>
<evidence type="ECO:0000256" key="8">
    <source>
        <dbReference type="ARBA" id="ARBA00022840"/>
    </source>
</evidence>
<dbReference type="GO" id="GO:0000287">
    <property type="term" value="F:magnesium ion binding"/>
    <property type="evidence" value="ECO:0007669"/>
    <property type="project" value="InterPro"/>
</dbReference>
<evidence type="ECO:0000256" key="2">
    <source>
        <dbReference type="ARBA" id="ARBA00004496"/>
    </source>
</evidence>
<evidence type="ECO:0000256" key="11">
    <source>
        <dbReference type="ARBA" id="ARBA00023146"/>
    </source>
</evidence>
<organism evidence="14 15">
    <name type="scientific">Candidatus Methanoplasma termitum</name>
    <dbReference type="NCBI Taxonomy" id="1577791"/>
    <lineage>
        <taxon>Archaea</taxon>
        <taxon>Methanobacteriati</taxon>
        <taxon>Thermoplasmatota</taxon>
        <taxon>Thermoplasmata</taxon>
        <taxon>Methanomassiliicoccales</taxon>
        <taxon>Methanomassiliicoccaceae</taxon>
        <taxon>Candidatus Methanoplasma</taxon>
    </lineage>
</organism>
<evidence type="ECO:0000256" key="12">
    <source>
        <dbReference type="HAMAP-Rule" id="MF_00284"/>
    </source>
</evidence>
<keyword evidence="15" id="KW-1185">Reference proteome</keyword>
<dbReference type="InterPro" id="IPR041616">
    <property type="entry name" value="PheRS_beta_core"/>
</dbReference>
<keyword evidence="6 12" id="KW-0479">Metal-binding</keyword>
<evidence type="ECO:0000256" key="5">
    <source>
        <dbReference type="ARBA" id="ARBA00022598"/>
    </source>
</evidence>
<evidence type="ECO:0000313" key="15">
    <source>
        <dbReference type="Proteomes" id="UP000030787"/>
    </source>
</evidence>
<reference evidence="14 15" key="1">
    <citation type="journal article" date="2014" name="Appl. Environ. Microbiol.">
        <title>Comparative Genome Analysis of 'Candidatus Methanoplasma termitum' Indicates a New Mode of Energy Metabolism in the Seventh Order of Methanogens.</title>
        <authorList>
            <person name="Lang K."/>
            <person name="Schuldes J."/>
            <person name="Klingl A."/>
            <person name="Poehlein A."/>
            <person name="Daniel R."/>
            <person name="Brune A."/>
        </authorList>
    </citation>
    <scope>NUCLEOTIDE SEQUENCE [LARGE SCALE GENOMIC DNA]</scope>
    <source>
        <strain evidence="15">Mpt1</strain>
    </source>
</reference>
<keyword evidence="9 12" id="KW-0460">Magnesium</keyword>
<protein>
    <recommendedName>
        <fullName evidence="12">Phenylalanine--tRNA ligase beta subunit</fullName>
        <ecNumber evidence="12">6.1.1.20</ecNumber>
    </recommendedName>
    <alternativeName>
        <fullName evidence="12">Phenylalanyl-tRNA synthetase beta subunit</fullName>
        <shortName evidence="12">PheRS</shortName>
    </alternativeName>
</protein>
<dbReference type="Gene3D" id="3.50.40.10">
    <property type="entry name" value="Phenylalanyl-trna Synthetase, Chain B, domain 3"/>
    <property type="match status" value="1"/>
</dbReference>
<dbReference type="Pfam" id="PF03483">
    <property type="entry name" value="B3_4"/>
    <property type="match status" value="1"/>
</dbReference>
<dbReference type="InterPro" id="IPR005147">
    <property type="entry name" value="tRNA_synthase_B5-dom"/>
</dbReference>
<dbReference type="InterPro" id="IPR020825">
    <property type="entry name" value="Phe-tRNA_synthase-like_B3/B4"/>
</dbReference>
<dbReference type="KEGG" id="mear:Mpt1_c04900"/>
<dbReference type="InterPro" id="IPR009061">
    <property type="entry name" value="DNA-bd_dom_put_sf"/>
</dbReference>
<name>A0A0A7LDH9_9ARCH</name>
<keyword evidence="4 12" id="KW-0963">Cytoplasm</keyword>
<accession>A0A0A7LDH9</accession>
<keyword evidence="5 12" id="KW-0436">Ligase</keyword>
<keyword evidence="10 12" id="KW-0648">Protein biosynthesis</keyword>
<dbReference type="Pfam" id="PF17759">
    <property type="entry name" value="tRNA_synthFbeta"/>
    <property type="match status" value="1"/>
</dbReference>
<dbReference type="OrthoDB" id="10073at2157"/>
<dbReference type="GeneID" id="24818159"/>
<feature type="binding site" evidence="12">
    <location>
        <position position="336"/>
    </location>
    <ligand>
        <name>Mg(2+)</name>
        <dbReference type="ChEBI" id="CHEBI:18420"/>
        <note>shared with alpha subunit</note>
    </ligand>
</feature>
<evidence type="ECO:0000256" key="10">
    <source>
        <dbReference type="ARBA" id="ARBA00022917"/>
    </source>
</evidence>
<feature type="domain" description="B5" evidence="13">
    <location>
        <begin position="274"/>
        <end position="349"/>
    </location>
</feature>
<dbReference type="HOGENOM" id="CLU_020279_3_0_2"/>
<dbReference type="EC" id="6.1.1.20" evidence="12"/>
<keyword evidence="8 12" id="KW-0067">ATP-binding</keyword>
<dbReference type="RefSeq" id="WP_048111761.1">
    <property type="nucleotide sequence ID" value="NZ_CP010070.1"/>
</dbReference>
<dbReference type="PANTHER" id="PTHR10947:SF0">
    <property type="entry name" value="PHENYLALANINE--TRNA LIGASE BETA SUBUNIT"/>
    <property type="match status" value="1"/>
</dbReference>
<dbReference type="Gene3D" id="3.30.930.10">
    <property type="entry name" value="Bira Bifunctional Protein, Domain 2"/>
    <property type="match status" value="1"/>
</dbReference>